<proteinExistence type="predicted"/>
<sequence length="155" mass="16482">MANQARQLSQEMQDYQNMASQIRPKKPMLKNAITAFFVGGLICEVGQGIQWFFMQQGMSAKEATSPTTVVMIGLGALLTGLGWYDRIVKRGGMGGSLPITGFANAMVAPAMEYRTEGLVLGVGAKLFTVAGPVLTYGLAAAFVVGLIRYLLTGVA</sequence>
<name>A0A1W1WJE2_SULTA</name>
<feature type="transmembrane region" description="Helical" evidence="1">
    <location>
        <begin position="32"/>
        <end position="53"/>
    </location>
</feature>
<keyword evidence="3" id="KW-1185">Reference proteome</keyword>
<dbReference type="RefSeq" id="WP_020373156.1">
    <property type="nucleotide sequence ID" value="NZ_FWWY01000001.1"/>
</dbReference>
<dbReference type="PANTHER" id="PTHR38450">
    <property type="entry name" value="STAGE V SPORULATION PROTEIN AC-RELATED"/>
    <property type="match status" value="1"/>
</dbReference>
<organism evidence="2 3">
    <name type="scientific">Sulfobacillus thermosulfidooxidans (strain DSM 9293 / VKM B-1269 / AT-1)</name>
    <dbReference type="NCBI Taxonomy" id="929705"/>
    <lineage>
        <taxon>Bacteria</taxon>
        <taxon>Bacillati</taxon>
        <taxon>Bacillota</taxon>
        <taxon>Clostridia</taxon>
        <taxon>Eubacteriales</taxon>
        <taxon>Clostridiales Family XVII. Incertae Sedis</taxon>
        <taxon>Sulfobacillus</taxon>
    </lineage>
</organism>
<feature type="transmembrane region" description="Helical" evidence="1">
    <location>
        <begin position="133"/>
        <end position="151"/>
    </location>
</feature>
<keyword evidence="1" id="KW-0812">Transmembrane</keyword>
<evidence type="ECO:0000256" key="1">
    <source>
        <dbReference type="SAM" id="Phobius"/>
    </source>
</evidence>
<dbReference type="OrthoDB" id="9797988at2"/>
<feature type="transmembrane region" description="Helical" evidence="1">
    <location>
        <begin position="96"/>
        <end position="113"/>
    </location>
</feature>
<gene>
    <name evidence="2" type="ORF">SAMN00768000_2814</name>
</gene>
<accession>A0A1W1WJE2</accession>
<dbReference type="Pfam" id="PF03862">
    <property type="entry name" value="SpoVAC_SpoVAEB"/>
    <property type="match status" value="1"/>
</dbReference>
<reference evidence="3" key="1">
    <citation type="submission" date="2017-04" db="EMBL/GenBank/DDBJ databases">
        <authorList>
            <person name="Varghese N."/>
            <person name="Submissions S."/>
        </authorList>
    </citation>
    <scope>NUCLEOTIDE SEQUENCE [LARGE SCALE GENOMIC DNA]</scope>
    <source>
        <strain evidence="3">DSM 9293</strain>
    </source>
</reference>
<dbReference type="PANTHER" id="PTHR38450:SF1">
    <property type="entry name" value="STAGE V SPORULATION PROTEIN AC"/>
    <property type="match status" value="1"/>
</dbReference>
<dbReference type="Proteomes" id="UP000192660">
    <property type="component" value="Unassembled WGS sequence"/>
</dbReference>
<keyword evidence="1" id="KW-1133">Transmembrane helix</keyword>
<protein>
    <submittedName>
        <fullName evidence="2">Stage V sporulation protein AC</fullName>
    </submittedName>
</protein>
<dbReference type="NCBIfam" id="TIGR02838">
    <property type="entry name" value="spore_V_AC"/>
    <property type="match status" value="1"/>
</dbReference>
<dbReference type="EMBL" id="FWWY01000001">
    <property type="protein sequence ID" value="SMC06421.1"/>
    <property type="molecule type" value="Genomic_DNA"/>
</dbReference>
<feature type="transmembrane region" description="Helical" evidence="1">
    <location>
        <begin position="65"/>
        <end position="84"/>
    </location>
</feature>
<keyword evidence="1" id="KW-0472">Membrane</keyword>
<evidence type="ECO:0000313" key="3">
    <source>
        <dbReference type="Proteomes" id="UP000192660"/>
    </source>
</evidence>
<dbReference type="AlphaFoldDB" id="A0A1W1WJE2"/>
<evidence type="ECO:0000313" key="2">
    <source>
        <dbReference type="EMBL" id="SMC06421.1"/>
    </source>
</evidence>
<dbReference type="STRING" id="28034.BFX07_11145"/>
<dbReference type="InterPro" id="IPR014203">
    <property type="entry name" value="Spore_V_AC"/>
</dbReference>
<dbReference type="InterPro" id="IPR005562">
    <property type="entry name" value="SpoVA"/>
</dbReference>